<evidence type="ECO:0000313" key="1">
    <source>
        <dbReference type="EMBL" id="JAH71307.1"/>
    </source>
</evidence>
<accession>A0A0E9UZU5</accession>
<reference evidence="1" key="2">
    <citation type="journal article" date="2015" name="Fish Shellfish Immunol.">
        <title>Early steps in the European eel (Anguilla anguilla)-Vibrio vulnificus interaction in the gills: Role of the RtxA13 toxin.</title>
        <authorList>
            <person name="Callol A."/>
            <person name="Pajuelo D."/>
            <person name="Ebbesson L."/>
            <person name="Teles M."/>
            <person name="MacKenzie S."/>
            <person name="Amaro C."/>
        </authorList>
    </citation>
    <scope>NUCLEOTIDE SEQUENCE</scope>
</reference>
<dbReference type="EMBL" id="GBXM01037270">
    <property type="protein sequence ID" value="JAH71307.1"/>
    <property type="molecule type" value="Transcribed_RNA"/>
</dbReference>
<dbReference type="AlphaFoldDB" id="A0A0E9UZU5"/>
<protein>
    <submittedName>
        <fullName evidence="1">Uncharacterized protein</fullName>
    </submittedName>
</protein>
<proteinExistence type="predicted"/>
<organism evidence="1">
    <name type="scientific">Anguilla anguilla</name>
    <name type="common">European freshwater eel</name>
    <name type="synonym">Muraena anguilla</name>
    <dbReference type="NCBI Taxonomy" id="7936"/>
    <lineage>
        <taxon>Eukaryota</taxon>
        <taxon>Metazoa</taxon>
        <taxon>Chordata</taxon>
        <taxon>Craniata</taxon>
        <taxon>Vertebrata</taxon>
        <taxon>Euteleostomi</taxon>
        <taxon>Actinopterygii</taxon>
        <taxon>Neopterygii</taxon>
        <taxon>Teleostei</taxon>
        <taxon>Anguilliformes</taxon>
        <taxon>Anguillidae</taxon>
        <taxon>Anguilla</taxon>
    </lineage>
</organism>
<sequence>MSRHRKQTLTNCINIQVQFVLSEGKGAHNLLVPNWLLTVNYTLL</sequence>
<name>A0A0E9UZU5_ANGAN</name>
<reference evidence="1" key="1">
    <citation type="submission" date="2014-11" db="EMBL/GenBank/DDBJ databases">
        <authorList>
            <person name="Amaro Gonzalez C."/>
        </authorList>
    </citation>
    <scope>NUCLEOTIDE SEQUENCE</scope>
</reference>